<dbReference type="AlphaFoldDB" id="A0A6B0U078"/>
<protein>
    <submittedName>
        <fullName evidence="1">Putative secreted protein</fullName>
    </submittedName>
</protein>
<proteinExistence type="predicted"/>
<reference evidence="1" key="1">
    <citation type="submission" date="2019-12" db="EMBL/GenBank/DDBJ databases">
        <title>An insight into the sialome of adult female Ixodes ricinus ticks feeding for 6 days.</title>
        <authorList>
            <person name="Perner J."/>
            <person name="Ribeiro J.M.C."/>
        </authorList>
    </citation>
    <scope>NUCLEOTIDE SEQUENCE</scope>
    <source>
        <strain evidence="1">Semi-engorged</strain>
        <tissue evidence="1">Salivary glands</tissue>
    </source>
</reference>
<accession>A0A6B0U078</accession>
<sequence>MISDFRYKPLMVLLDYLYGIVASATIGLQVNRSIDSSSTTLEPQFTERADCTLAIMTQSFFLFFFRESKVGLLRELRRQYRVE</sequence>
<name>A0A6B0U078_IXORI</name>
<organism evidence="1">
    <name type="scientific">Ixodes ricinus</name>
    <name type="common">Common tick</name>
    <name type="synonym">Acarus ricinus</name>
    <dbReference type="NCBI Taxonomy" id="34613"/>
    <lineage>
        <taxon>Eukaryota</taxon>
        <taxon>Metazoa</taxon>
        <taxon>Ecdysozoa</taxon>
        <taxon>Arthropoda</taxon>
        <taxon>Chelicerata</taxon>
        <taxon>Arachnida</taxon>
        <taxon>Acari</taxon>
        <taxon>Parasitiformes</taxon>
        <taxon>Ixodida</taxon>
        <taxon>Ixodoidea</taxon>
        <taxon>Ixodidae</taxon>
        <taxon>Ixodinae</taxon>
        <taxon>Ixodes</taxon>
    </lineage>
</organism>
<dbReference type="EMBL" id="GIFC01002875">
    <property type="protein sequence ID" value="MXU84958.1"/>
    <property type="molecule type" value="Transcribed_RNA"/>
</dbReference>
<evidence type="ECO:0000313" key="1">
    <source>
        <dbReference type="EMBL" id="MXU84958.1"/>
    </source>
</evidence>